<dbReference type="RefSeq" id="WP_048201476.1">
    <property type="nucleotide sequence ID" value="NZ_CP009149.1"/>
</dbReference>
<organism evidence="2 3">
    <name type="scientific">Methanocaldococcus bathoardescens</name>
    <dbReference type="NCBI Taxonomy" id="1301915"/>
    <lineage>
        <taxon>Archaea</taxon>
        <taxon>Methanobacteriati</taxon>
        <taxon>Methanobacteriota</taxon>
        <taxon>Methanomada group</taxon>
        <taxon>Methanococci</taxon>
        <taxon>Methanococcales</taxon>
        <taxon>Methanocaldococcaceae</taxon>
        <taxon>Methanocaldococcus</taxon>
    </lineage>
</organism>
<dbReference type="PANTHER" id="PTHR30401:SF0">
    <property type="entry name" value="TRNA 2-SELENOURIDINE SYNTHASE"/>
    <property type="match status" value="1"/>
</dbReference>
<reference evidence="2 3" key="1">
    <citation type="journal article" date="2015" name="Int. J. Syst. Evol. Microbiol.">
        <title>M ethanocaldococcus bathoardescens sp. nov., a hyperthermophilic methanogen isolated from a volcanically active deep-sea hydrothermal vent.</title>
        <authorList>
            <person name="Stewart L.C."/>
            <person name="Jung J.H."/>
            <person name="Kim Y.T."/>
            <person name="Kwon S.W."/>
            <person name="Park C.S."/>
            <person name="Holden J.F."/>
        </authorList>
    </citation>
    <scope>NUCLEOTIDE SEQUENCE [LARGE SCALE GENOMIC DNA]</scope>
    <source>
        <strain evidence="2 3">JH146</strain>
    </source>
</reference>
<keyword evidence="3" id="KW-1185">Reference proteome</keyword>
<accession>A0A076LA92</accession>
<dbReference type="EMBL" id="CP009149">
    <property type="protein sequence ID" value="AIJ05290.1"/>
    <property type="molecule type" value="Genomic_DNA"/>
</dbReference>
<dbReference type="GeneID" id="24891038"/>
<dbReference type="InterPro" id="IPR017582">
    <property type="entry name" value="SelU"/>
</dbReference>
<dbReference type="CDD" id="cd01520">
    <property type="entry name" value="RHOD_YbbB"/>
    <property type="match status" value="1"/>
</dbReference>
<dbReference type="Proteomes" id="UP000028781">
    <property type="component" value="Chromosome"/>
</dbReference>
<dbReference type="GO" id="GO:0002098">
    <property type="term" value="P:tRNA wobble uridine modification"/>
    <property type="evidence" value="ECO:0007669"/>
    <property type="project" value="InterPro"/>
</dbReference>
<dbReference type="Gene3D" id="3.40.250.10">
    <property type="entry name" value="Rhodanese-like domain"/>
    <property type="match status" value="1"/>
</dbReference>
<dbReference type="PROSITE" id="PS50206">
    <property type="entry name" value="RHODANESE_3"/>
    <property type="match status" value="1"/>
</dbReference>
<evidence type="ECO:0000259" key="1">
    <source>
        <dbReference type="PROSITE" id="PS50206"/>
    </source>
</evidence>
<proteinExistence type="predicted"/>
<dbReference type="Pfam" id="PF00581">
    <property type="entry name" value="Rhodanese"/>
    <property type="match status" value="1"/>
</dbReference>
<dbReference type="InterPro" id="IPR030818">
    <property type="entry name" value="Arch_SelU_Nterm"/>
</dbReference>
<dbReference type="KEGG" id="mjh:JH146_0440"/>
<protein>
    <submittedName>
        <fullName evidence="2">Rhodanese domain-containing protein</fullName>
    </submittedName>
</protein>
<dbReference type="InterPro" id="IPR001763">
    <property type="entry name" value="Rhodanese-like_dom"/>
</dbReference>
<dbReference type="HOGENOM" id="CLU_1237913_0_0_2"/>
<dbReference type="GO" id="GO:0043828">
    <property type="term" value="F:tRNA 2-selenouridine synthase activity"/>
    <property type="evidence" value="ECO:0007669"/>
    <property type="project" value="InterPro"/>
</dbReference>
<dbReference type="SUPFAM" id="SSF52821">
    <property type="entry name" value="Rhodanese/Cell cycle control phosphatase"/>
    <property type="match status" value="1"/>
</dbReference>
<feature type="domain" description="Rhodanese" evidence="1">
    <location>
        <begin position="104"/>
        <end position="225"/>
    </location>
</feature>
<gene>
    <name evidence="2" type="ORF">JH146_0440</name>
</gene>
<dbReference type="AlphaFoldDB" id="A0A076LA92"/>
<dbReference type="InterPro" id="IPR036873">
    <property type="entry name" value="Rhodanese-like_dom_sf"/>
</dbReference>
<dbReference type="OrthoDB" id="135517at2157"/>
<evidence type="ECO:0000313" key="3">
    <source>
        <dbReference type="Proteomes" id="UP000028781"/>
    </source>
</evidence>
<dbReference type="PANTHER" id="PTHR30401">
    <property type="entry name" value="TRNA 2-SELENOURIDINE SYNTHASE"/>
    <property type="match status" value="1"/>
</dbReference>
<name>A0A076LA92_9EURY</name>
<dbReference type="NCBIfam" id="TIGR04568">
    <property type="entry name" value="arch_SelU_Nterm"/>
    <property type="match status" value="1"/>
</dbReference>
<evidence type="ECO:0000313" key="2">
    <source>
        <dbReference type="EMBL" id="AIJ05290.1"/>
    </source>
</evidence>
<dbReference type="STRING" id="1301915.JH146_0440"/>
<dbReference type="SMART" id="SM00450">
    <property type="entry name" value="RHOD"/>
    <property type="match status" value="1"/>
</dbReference>
<sequence>MDEGILARLITFTEDVVLCIVLNDGRKMITNGKKILAGKIEGELASFILNASKEFLEDKKVGIKKFKDYDIYFERIDINKFLKSIGGEFVKNTITVNDLLKLMNREDVIIVDTRSPREYKEDTIPGAINIPLFLDEEHALIGKVYKQEGREKAMDIATDIIERGLKRILNEAKKLDRDKLIVIFCARGGMRSQTMALILQLLGFKVKRLIGGFKAFKHAINKENRQNKQ</sequence>